<accession>A0ABV0VKE0</accession>
<gene>
    <name evidence="1" type="ORF">ILYODFUR_036925</name>
</gene>
<dbReference type="EMBL" id="JAHRIQ010112062">
    <property type="protein sequence ID" value="MEQ2257651.1"/>
    <property type="molecule type" value="Genomic_DNA"/>
</dbReference>
<organism evidence="1 2">
    <name type="scientific">Ilyodon furcidens</name>
    <name type="common">goldbreast splitfin</name>
    <dbReference type="NCBI Taxonomy" id="33524"/>
    <lineage>
        <taxon>Eukaryota</taxon>
        <taxon>Metazoa</taxon>
        <taxon>Chordata</taxon>
        <taxon>Craniata</taxon>
        <taxon>Vertebrata</taxon>
        <taxon>Euteleostomi</taxon>
        <taxon>Actinopterygii</taxon>
        <taxon>Neopterygii</taxon>
        <taxon>Teleostei</taxon>
        <taxon>Neoteleostei</taxon>
        <taxon>Acanthomorphata</taxon>
        <taxon>Ovalentaria</taxon>
        <taxon>Atherinomorphae</taxon>
        <taxon>Cyprinodontiformes</taxon>
        <taxon>Goodeidae</taxon>
        <taxon>Ilyodon</taxon>
    </lineage>
</organism>
<name>A0ABV0VKE0_9TELE</name>
<evidence type="ECO:0008006" key="3">
    <source>
        <dbReference type="Google" id="ProtNLM"/>
    </source>
</evidence>
<keyword evidence="2" id="KW-1185">Reference proteome</keyword>
<reference evidence="1 2" key="1">
    <citation type="submission" date="2021-06" db="EMBL/GenBank/DDBJ databases">
        <authorList>
            <person name="Palmer J.M."/>
        </authorList>
    </citation>
    <scope>NUCLEOTIDE SEQUENCE [LARGE SCALE GENOMIC DNA]</scope>
    <source>
        <strain evidence="2">if_2019</strain>
        <tissue evidence="1">Muscle</tissue>
    </source>
</reference>
<proteinExistence type="predicted"/>
<comment type="caution">
    <text evidence="1">The sequence shown here is derived from an EMBL/GenBank/DDBJ whole genome shotgun (WGS) entry which is preliminary data.</text>
</comment>
<evidence type="ECO:0000313" key="1">
    <source>
        <dbReference type="EMBL" id="MEQ2257651.1"/>
    </source>
</evidence>
<protein>
    <recommendedName>
        <fullName evidence="3">THAP-type domain-containing protein</fullName>
    </recommendedName>
</protein>
<sequence>KKKKNEWRRRRSDVRSAILWKKHQEEPVAEVTRRHRMAWVAAVGRRDITFDRILPSKRVCSLHFHSV</sequence>
<dbReference type="Proteomes" id="UP001482620">
    <property type="component" value="Unassembled WGS sequence"/>
</dbReference>
<feature type="non-terminal residue" evidence="1">
    <location>
        <position position="1"/>
    </location>
</feature>
<evidence type="ECO:0000313" key="2">
    <source>
        <dbReference type="Proteomes" id="UP001482620"/>
    </source>
</evidence>